<dbReference type="EMBL" id="KJ754823">
    <property type="protein sequence ID" value="AII19512.1"/>
    <property type="molecule type" value="Genomic_DNA"/>
</dbReference>
<dbReference type="Pfam" id="PF00510">
    <property type="entry name" value="COX3"/>
    <property type="match status" value="2"/>
</dbReference>
<dbReference type="InterPro" id="IPR013833">
    <property type="entry name" value="Cyt_c_oxidase_su3_a-hlx"/>
</dbReference>
<accession>A0A0A0Q9W3</accession>
<dbReference type="Gene3D" id="1.10.287.70">
    <property type="match status" value="1"/>
</dbReference>
<feature type="domain" description="Heme-copper oxidase subunit III family profile" evidence="10">
    <location>
        <begin position="2"/>
        <end position="296"/>
    </location>
</feature>
<dbReference type="PANTHER" id="PTHR11403:SF7">
    <property type="entry name" value="CYTOCHROME C OXIDASE SUBUNIT 3"/>
    <property type="match status" value="1"/>
</dbReference>
<dbReference type="PANTHER" id="PTHR11403">
    <property type="entry name" value="CYTOCHROME C OXIDASE SUBUNIT III"/>
    <property type="match status" value="1"/>
</dbReference>
<dbReference type="RefSeq" id="YP_009104583.1">
    <property type="nucleotide sequence ID" value="NC_025510.1"/>
</dbReference>
<dbReference type="AlphaFoldDB" id="A0A0A0Q9W3"/>
<dbReference type="CTD" id="4514"/>
<name>A0A0A0Q9W3_MACCH</name>
<comment type="function">
    <text evidence="8">Component of the cytochrome c oxidase, the last enzyme in the mitochondrial electron transport chain which drives oxidative phosphorylation. The respiratory chain contains 3 multisubunit complexes succinate dehydrogenase (complex II, CII), ubiquinol-cytochrome c oxidoreductase (cytochrome b-c1 complex, complex III, CIII) and cytochrome c oxidase (complex IV, CIV), that cooperate to transfer electrons derived from NADH and succinate to molecular oxygen, creating an electrochemical gradient over the inner membrane that drives transmembrane transport and the ATP synthase. Cytochrome c oxidase is the component of the respiratory chain that catalyzes the reduction of oxygen to water. Electrons originating from reduced cytochrome c in the intermembrane space (IMS) are transferred via the dinuclear copper A center (CU(A)) of subunit 2 and heme A of subunit 1 to the active site in subunit 1, a binuclear center (BNC) formed by heme A3 and copper B (CU(B)). The BNC reduces molecular oxygen to 2 water molecules using 4 electrons from cytochrome c in the IMS and 4 protons from the mitochondrial matrix.</text>
</comment>
<sequence length="296" mass="33589">MFRTGYHLVDISPWPFSGALSIMGLTTSLVGYMHRAPLTWVYFFGSLSLFLLVFTMVRWWSDVVVESTYLGCHTSLVVRNLRVGMVLFILSEVFFFVSFFWAFFHVSIGEISMRTVGQWPPVGVKAIYPWKVPALNTAILLGSGMTVTWAHKAVSVHNKCPAGVLNPNVSSSAVNCEEYNMLVEKGACYQKQAIASMALTVGLGAFFMCIQYEEYYMASFTMADSAFGSTFFIMTGFHGMHVLVGTVFLFICTLRLAYRHFSFNHHYFGLDAAIWYWHFVDVVWIGLFFAVYVWGY</sequence>
<comment type="subcellular location">
    <subcellularLocation>
        <location evidence="1">Membrane</location>
        <topology evidence="1">Multi-pass membrane protein</topology>
    </subcellularLocation>
</comment>
<evidence type="ECO:0000256" key="9">
    <source>
        <dbReference type="SAM" id="Phobius"/>
    </source>
</evidence>
<organism evidence="11">
    <name type="scientific">Mactra chinensis</name>
    <name type="common">Sunray surf clam</name>
    <dbReference type="NCBI Taxonomy" id="339787"/>
    <lineage>
        <taxon>Eukaryota</taxon>
        <taxon>Metazoa</taxon>
        <taxon>Spiralia</taxon>
        <taxon>Lophotrochozoa</taxon>
        <taxon>Mollusca</taxon>
        <taxon>Bivalvia</taxon>
        <taxon>Autobranchia</taxon>
        <taxon>Heteroconchia</taxon>
        <taxon>Euheterodonta</taxon>
        <taxon>Imparidentia</taxon>
        <taxon>Neoheterodontei</taxon>
        <taxon>Venerida</taxon>
        <taxon>Mactroidea</taxon>
        <taxon>Mactridae</taxon>
        <taxon>Mactra</taxon>
    </lineage>
</organism>
<feature type="transmembrane region" description="Helical" evidence="9">
    <location>
        <begin position="232"/>
        <end position="254"/>
    </location>
</feature>
<dbReference type="InterPro" id="IPR024791">
    <property type="entry name" value="Cyt_c/ubiquinol_Oxase_su3"/>
</dbReference>
<evidence type="ECO:0000256" key="8">
    <source>
        <dbReference type="RuleBase" id="RU003375"/>
    </source>
</evidence>
<dbReference type="InterPro" id="IPR033945">
    <property type="entry name" value="Cyt_c_oxase_su3_dom"/>
</dbReference>
<proteinExistence type="inferred from homology"/>
<dbReference type="PROSITE" id="PS50253">
    <property type="entry name" value="COX3"/>
    <property type="match status" value="1"/>
</dbReference>
<keyword evidence="8 11" id="KW-0496">Mitochondrion</keyword>
<evidence type="ECO:0000313" key="11">
    <source>
        <dbReference type="EMBL" id="AII19512.1"/>
    </source>
</evidence>
<reference evidence="11" key="1">
    <citation type="journal article" date="2014" name="Comp. Biochem. Physiol. Part D Genomics Proteomics">
        <title>Comparative mitogenomic analysis reveals cryptic species: A case study in Mactridae (Mollusca: Bivalvia).</title>
        <authorList>
            <person name="Shen X."/>
            <person name="Meng X.P."/>
            <person name="Chu K.H."/>
            <person name="Zhao N.N."/>
            <person name="Tian M."/>
            <person name="Liang M."/>
            <person name="Hao J."/>
        </authorList>
    </citation>
    <scope>NUCLEOTIDE SEQUENCE</scope>
</reference>
<keyword evidence="6 9" id="KW-1133">Transmembrane helix</keyword>
<evidence type="ECO:0000256" key="6">
    <source>
        <dbReference type="ARBA" id="ARBA00022989"/>
    </source>
</evidence>
<dbReference type="GO" id="GO:0006123">
    <property type="term" value="P:mitochondrial electron transport, cytochrome c to oxygen"/>
    <property type="evidence" value="ECO:0007669"/>
    <property type="project" value="TreeGrafter"/>
</dbReference>
<dbReference type="GO" id="GO:0016020">
    <property type="term" value="C:membrane"/>
    <property type="evidence" value="ECO:0007669"/>
    <property type="project" value="UniProtKB-SubCell"/>
</dbReference>
<feature type="transmembrane region" description="Helical" evidence="9">
    <location>
        <begin position="40"/>
        <end position="61"/>
    </location>
</feature>
<geneLocation type="mitochondrion" evidence="11"/>
<dbReference type="GO" id="GO:0004129">
    <property type="term" value="F:cytochrome-c oxidase activity"/>
    <property type="evidence" value="ECO:0007669"/>
    <property type="project" value="InterPro"/>
</dbReference>
<protein>
    <recommendedName>
        <fullName evidence="3 8">Cytochrome c oxidase subunit 3</fullName>
    </recommendedName>
</protein>
<dbReference type="GeneID" id="22158125"/>
<evidence type="ECO:0000256" key="4">
    <source>
        <dbReference type="ARBA" id="ARBA00022692"/>
    </source>
</evidence>
<keyword evidence="4 8" id="KW-0812">Transmembrane</keyword>
<feature type="transmembrane region" description="Helical" evidence="9">
    <location>
        <begin position="12"/>
        <end position="33"/>
    </location>
</feature>
<feature type="transmembrane region" description="Helical" evidence="9">
    <location>
        <begin position="81"/>
        <end position="104"/>
    </location>
</feature>
<dbReference type="Gene3D" id="1.20.120.80">
    <property type="entry name" value="Cytochrome c oxidase, subunit III, four-helix bundle"/>
    <property type="match status" value="1"/>
</dbReference>
<evidence type="ECO:0000256" key="2">
    <source>
        <dbReference type="ARBA" id="ARBA00010581"/>
    </source>
</evidence>
<feature type="transmembrane region" description="Helical" evidence="9">
    <location>
        <begin position="193"/>
        <end position="212"/>
    </location>
</feature>
<dbReference type="CDD" id="cd01665">
    <property type="entry name" value="Cyt_c_Oxidase_III"/>
    <property type="match status" value="1"/>
</dbReference>
<keyword evidence="5" id="KW-1278">Translocase</keyword>
<evidence type="ECO:0000256" key="7">
    <source>
        <dbReference type="ARBA" id="ARBA00023136"/>
    </source>
</evidence>
<evidence type="ECO:0000256" key="3">
    <source>
        <dbReference type="ARBA" id="ARBA00015944"/>
    </source>
</evidence>
<feature type="transmembrane region" description="Helical" evidence="9">
    <location>
        <begin position="275"/>
        <end position="295"/>
    </location>
</feature>
<keyword evidence="7 9" id="KW-0472">Membrane</keyword>
<dbReference type="InterPro" id="IPR035973">
    <property type="entry name" value="Cyt_c_oxidase_su3-like_sf"/>
</dbReference>
<evidence type="ECO:0000259" key="10">
    <source>
        <dbReference type="PROSITE" id="PS50253"/>
    </source>
</evidence>
<dbReference type="SUPFAM" id="SSF81452">
    <property type="entry name" value="Cytochrome c oxidase subunit III-like"/>
    <property type="match status" value="1"/>
</dbReference>
<gene>
    <name evidence="11" type="primary">COX3</name>
</gene>
<dbReference type="GO" id="GO:0005739">
    <property type="term" value="C:mitochondrion"/>
    <property type="evidence" value="ECO:0007669"/>
    <property type="project" value="TreeGrafter"/>
</dbReference>
<evidence type="ECO:0000256" key="1">
    <source>
        <dbReference type="ARBA" id="ARBA00004141"/>
    </source>
</evidence>
<comment type="similarity">
    <text evidence="2 8">Belongs to the cytochrome c oxidase subunit 3 family.</text>
</comment>
<evidence type="ECO:0000256" key="5">
    <source>
        <dbReference type="ARBA" id="ARBA00022967"/>
    </source>
</evidence>
<dbReference type="InterPro" id="IPR000298">
    <property type="entry name" value="Cyt_c_oxidase-like_su3"/>
</dbReference>